<organism evidence="1 2">
    <name type="scientific">Camelina sativa</name>
    <name type="common">False flax</name>
    <name type="synonym">Myagrum sativum</name>
    <dbReference type="NCBI Taxonomy" id="90675"/>
    <lineage>
        <taxon>Eukaryota</taxon>
        <taxon>Viridiplantae</taxon>
        <taxon>Streptophyta</taxon>
        <taxon>Embryophyta</taxon>
        <taxon>Tracheophyta</taxon>
        <taxon>Spermatophyta</taxon>
        <taxon>Magnoliopsida</taxon>
        <taxon>eudicotyledons</taxon>
        <taxon>Gunneridae</taxon>
        <taxon>Pentapetalae</taxon>
        <taxon>rosids</taxon>
        <taxon>malvids</taxon>
        <taxon>Brassicales</taxon>
        <taxon>Brassicaceae</taxon>
        <taxon>Camelineae</taxon>
        <taxon>Camelina</taxon>
    </lineage>
</organism>
<evidence type="ECO:0000313" key="1">
    <source>
        <dbReference type="Proteomes" id="UP000694864"/>
    </source>
</evidence>
<name>A0ABM0TL28_CAMSA</name>
<gene>
    <name evidence="2" type="primary">LOC104712708</name>
</gene>
<dbReference type="RefSeq" id="XP_010427968.1">
    <property type="nucleotide sequence ID" value="XM_010429666.2"/>
</dbReference>
<evidence type="ECO:0000313" key="2">
    <source>
        <dbReference type="RefSeq" id="XP_010427968.1"/>
    </source>
</evidence>
<dbReference type="GeneID" id="104712708"/>
<keyword evidence="1" id="KW-1185">Reference proteome</keyword>
<protein>
    <submittedName>
        <fullName evidence="2">DEAD-box ATP-dependent RNA helicase 18-like</fullName>
    </submittedName>
</protein>
<reference evidence="2" key="2">
    <citation type="submission" date="2025-08" db="UniProtKB">
        <authorList>
            <consortium name="RefSeq"/>
        </authorList>
    </citation>
    <scope>IDENTIFICATION</scope>
    <source>
        <tissue evidence="2">Leaf</tissue>
    </source>
</reference>
<sequence>MKTIEAEGANLLIGTPGERICRVYAHKKNPLQERRCSENASDVIPMVRKHLHAATMYLLQCIQIRAAAMKDQAVWLKGKKAFCFLNYFVKARKEHHCFNILRWQELEIGKLAMGYGLFLMRVSHPSKALLLTT</sequence>
<proteinExistence type="predicted"/>
<reference evidence="1" key="1">
    <citation type="journal article" date="2014" name="Nat. Commun.">
        <title>The emerging biofuel crop Camelina sativa retains a highly undifferentiated hexaploid genome structure.</title>
        <authorList>
            <person name="Kagale S."/>
            <person name="Koh C."/>
            <person name="Nixon J."/>
            <person name="Bollina V."/>
            <person name="Clarke W.E."/>
            <person name="Tuteja R."/>
            <person name="Spillane C."/>
            <person name="Robinson S.J."/>
            <person name="Links M.G."/>
            <person name="Clarke C."/>
            <person name="Higgins E.E."/>
            <person name="Huebert T."/>
            <person name="Sharpe A.G."/>
            <person name="Parkin I.A."/>
        </authorList>
    </citation>
    <scope>NUCLEOTIDE SEQUENCE [LARGE SCALE GENOMIC DNA]</scope>
    <source>
        <strain evidence="1">cv. DH55</strain>
    </source>
</reference>
<dbReference type="Proteomes" id="UP000694864">
    <property type="component" value="Chromosome 9"/>
</dbReference>
<accession>A0ABM0TL28</accession>